<feature type="chain" id="PRO_5045685264" evidence="7">
    <location>
        <begin position="21"/>
        <end position="643"/>
    </location>
</feature>
<protein>
    <submittedName>
        <fullName evidence="10">Subtilisin family serine protease</fullName>
    </submittedName>
</protein>
<evidence type="ECO:0000256" key="1">
    <source>
        <dbReference type="ARBA" id="ARBA00011073"/>
    </source>
</evidence>
<dbReference type="InterPro" id="IPR022398">
    <property type="entry name" value="Peptidase_S8_His-AS"/>
</dbReference>
<organism evidence="10 11">
    <name type="scientific">Flavobacterium arsenatis</name>
    <dbReference type="NCBI Taxonomy" id="1484332"/>
    <lineage>
        <taxon>Bacteria</taxon>
        <taxon>Pseudomonadati</taxon>
        <taxon>Bacteroidota</taxon>
        <taxon>Flavobacteriia</taxon>
        <taxon>Flavobacteriales</taxon>
        <taxon>Flavobacteriaceae</taxon>
        <taxon>Flavobacterium</taxon>
    </lineage>
</organism>
<dbReference type="RefSeq" id="WP_310025905.1">
    <property type="nucleotide sequence ID" value="NZ_JAVDVI010000006.1"/>
</dbReference>
<feature type="signal peptide" evidence="7">
    <location>
        <begin position="1"/>
        <end position="20"/>
    </location>
</feature>
<keyword evidence="2 6" id="KW-0645">Protease</keyword>
<feature type="active site" description="Charge relay system" evidence="6">
    <location>
        <position position="164"/>
    </location>
</feature>
<comment type="similarity">
    <text evidence="1 6">Belongs to the peptidase S8 family.</text>
</comment>
<dbReference type="Gene3D" id="3.40.50.200">
    <property type="entry name" value="Peptidase S8/S53 domain"/>
    <property type="match status" value="1"/>
</dbReference>
<evidence type="ECO:0000313" key="11">
    <source>
        <dbReference type="Proteomes" id="UP001255185"/>
    </source>
</evidence>
<sequence>MKINLKILLFLLLASNSYCQYIFHIELSDYNLAPNFNQVNGKLVYSGNDINEKAFFSNYEISSFHQSFPASRWQKNLNIFTVVSSSDKLMNEMLIRFPEKYLKGEDITNMKYELSNSYPNDYGTTSPVANLGVPLSMSNYDYINVPKAWDYTFGDPKVKIGISDSYINILDSDFSGKTTLLTSYPYGYNLTSPGGAGPHGTSVAGLAAGQGNNGQGTVGVCSDCSILGVQYGNYNNLLLLAQAGAKVINMSWSFLSTDPNLTTYQGVIDEIYEMGVVLVASAGNQNSYALQYAPNYLVYAYPASYNHVISVTSVNHKNKNIGDEVTNETFGDVSWHVEDMITPTGVMNQNGVYYTPYWDGHTTNEKVDICAPGWKIMIYPWYVLGNIDPITGLPHHYGSGTSQASPQVAGTVGLMLSLNRCLNPDEVKDILQLNSKNIESNPYNSYFLGRIGSGKLETGDAVEFVSEAMDPNGNALIDGQDFYRFNFDLQNINNNLTISNQIFRDKNTSNFVARNSIEVLQNSDFKPNEYGFIDLKVNENIDITCSEMNNVSRSNTQQKKTAVRSNGSKLFPNPNTGSFNISLEDKTIKNISIVVYDVLGKPVYQADNLTDTFEINLPNLASGMYFVRLFSINYSETLKFIKK</sequence>
<dbReference type="CDD" id="cd00306">
    <property type="entry name" value="Peptidases_S8_S53"/>
    <property type="match status" value="1"/>
</dbReference>
<dbReference type="Proteomes" id="UP001255185">
    <property type="component" value="Unassembled WGS sequence"/>
</dbReference>
<feature type="domain" description="Secretion system C-terminal sorting" evidence="9">
    <location>
        <begin position="570"/>
        <end position="640"/>
    </location>
</feature>
<dbReference type="PROSITE" id="PS00138">
    <property type="entry name" value="SUBTILASE_SER"/>
    <property type="match status" value="1"/>
</dbReference>
<proteinExistence type="inferred from homology"/>
<dbReference type="PROSITE" id="PS51892">
    <property type="entry name" value="SUBTILASE"/>
    <property type="match status" value="1"/>
</dbReference>
<dbReference type="EMBL" id="JAVDVI010000006">
    <property type="protein sequence ID" value="MDR6967670.1"/>
    <property type="molecule type" value="Genomic_DNA"/>
</dbReference>
<reference evidence="10 11" key="1">
    <citation type="submission" date="2023-07" db="EMBL/GenBank/DDBJ databases">
        <title>Sorghum-associated microbial communities from plants grown in Nebraska, USA.</title>
        <authorList>
            <person name="Schachtman D."/>
        </authorList>
    </citation>
    <scope>NUCLEOTIDE SEQUENCE [LARGE SCALE GENOMIC DNA]</scope>
    <source>
        <strain evidence="10 11">3773</strain>
    </source>
</reference>
<dbReference type="PANTHER" id="PTHR43806">
    <property type="entry name" value="PEPTIDASE S8"/>
    <property type="match status" value="1"/>
</dbReference>
<gene>
    <name evidence="10" type="ORF">J2X31_001682</name>
</gene>
<dbReference type="NCBIfam" id="TIGR04183">
    <property type="entry name" value="Por_Secre_tail"/>
    <property type="match status" value="1"/>
</dbReference>
<evidence type="ECO:0000256" key="2">
    <source>
        <dbReference type="ARBA" id="ARBA00022670"/>
    </source>
</evidence>
<dbReference type="PRINTS" id="PR00723">
    <property type="entry name" value="SUBTILISIN"/>
</dbReference>
<dbReference type="InterPro" id="IPR023828">
    <property type="entry name" value="Peptidase_S8_Ser-AS"/>
</dbReference>
<dbReference type="PROSITE" id="PS00137">
    <property type="entry name" value="SUBTILASE_HIS"/>
    <property type="match status" value="1"/>
</dbReference>
<accession>A0ABU1TNZ0</accession>
<feature type="active site" description="Charge relay system" evidence="6">
    <location>
        <position position="402"/>
    </location>
</feature>
<dbReference type="SUPFAM" id="SSF52743">
    <property type="entry name" value="Subtilisin-like"/>
    <property type="match status" value="1"/>
</dbReference>
<dbReference type="InterPro" id="IPR026444">
    <property type="entry name" value="Secre_tail"/>
</dbReference>
<dbReference type="GO" id="GO:0006508">
    <property type="term" value="P:proteolysis"/>
    <property type="evidence" value="ECO:0007669"/>
    <property type="project" value="UniProtKB-KW"/>
</dbReference>
<dbReference type="GO" id="GO:0008233">
    <property type="term" value="F:peptidase activity"/>
    <property type="evidence" value="ECO:0007669"/>
    <property type="project" value="UniProtKB-KW"/>
</dbReference>
<feature type="domain" description="Peptidase S8/S53" evidence="8">
    <location>
        <begin position="157"/>
        <end position="436"/>
    </location>
</feature>
<dbReference type="Pfam" id="PF00082">
    <property type="entry name" value="Peptidase_S8"/>
    <property type="match status" value="1"/>
</dbReference>
<keyword evidence="4 6" id="KW-0378">Hydrolase</keyword>
<dbReference type="InterPro" id="IPR050131">
    <property type="entry name" value="Peptidase_S8_subtilisin-like"/>
</dbReference>
<keyword evidence="5 6" id="KW-0720">Serine protease</keyword>
<comment type="caution">
    <text evidence="10">The sequence shown here is derived from an EMBL/GenBank/DDBJ whole genome shotgun (WGS) entry which is preliminary data.</text>
</comment>
<keyword evidence="11" id="KW-1185">Reference proteome</keyword>
<dbReference type="InterPro" id="IPR000209">
    <property type="entry name" value="Peptidase_S8/S53_dom"/>
</dbReference>
<evidence type="ECO:0000256" key="6">
    <source>
        <dbReference type="PROSITE-ProRule" id="PRU01240"/>
    </source>
</evidence>
<evidence type="ECO:0000256" key="7">
    <source>
        <dbReference type="SAM" id="SignalP"/>
    </source>
</evidence>
<name>A0ABU1TNZ0_9FLAO</name>
<dbReference type="InterPro" id="IPR015500">
    <property type="entry name" value="Peptidase_S8_subtilisin-rel"/>
</dbReference>
<keyword evidence="3 7" id="KW-0732">Signal</keyword>
<feature type="active site" description="Charge relay system" evidence="6">
    <location>
        <position position="199"/>
    </location>
</feature>
<evidence type="ECO:0000259" key="9">
    <source>
        <dbReference type="Pfam" id="PF18962"/>
    </source>
</evidence>
<dbReference type="PANTHER" id="PTHR43806:SF11">
    <property type="entry name" value="CEREVISIN-RELATED"/>
    <property type="match status" value="1"/>
</dbReference>
<evidence type="ECO:0000313" key="10">
    <source>
        <dbReference type="EMBL" id="MDR6967670.1"/>
    </source>
</evidence>
<evidence type="ECO:0000259" key="8">
    <source>
        <dbReference type="Pfam" id="PF00082"/>
    </source>
</evidence>
<dbReference type="InterPro" id="IPR036852">
    <property type="entry name" value="Peptidase_S8/S53_dom_sf"/>
</dbReference>
<evidence type="ECO:0000256" key="5">
    <source>
        <dbReference type="ARBA" id="ARBA00022825"/>
    </source>
</evidence>
<dbReference type="Pfam" id="PF18962">
    <property type="entry name" value="Por_Secre_tail"/>
    <property type="match status" value="1"/>
</dbReference>
<evidence type="ECO:0000256" key="3">
    <source>
        <dbReference type="ARBA" id="ARBA00022729"/>
    </source>
</evidence>
<evidence type="ECO:0000256" key="4">
    <source>
        <dbReference type="ARBA" id="ARBA00022801"/>
    </source>
</evidence>